<dbReference type="PANTHER" id="PTHR48244">
    <property type="entry name" value="ZEIN-ALPHA A20-RELATED"/>
    <property type="match status" value="1"/>
</dbReference>
<reference evidence="7" key="2">
    <citation type="submission" date="2019-07" db="EMBL/GenBank/DDBJ databases">
        <authorList>
            <person name="Seetharam A."/>
            <person name="Woodhouse M."/>
            <person name="Cannon E."/>
        </authorList>
    </citation>
    <scope>NUCLEOTIDE SEQUENCE [LARGE SCALE GENOMIC DNA]</scope>
    <source>
        <strain evidence="7">cv. B73</strain>
    </source>
</reference>
<dbReference type="EnsemblPlants" id="Zm00001eb166600_T001">
    <property type="protein sequence ID" value="Zm00001eb166600_P001"/>
    <property type="gene ID" value="Zm00001eb166600"/>
</dbReference>
<evidence type="ECO:0000313" key="7">
    <source>
        <dbReference type="EnsemblPlants" id="Zm00001eb166600_P001"/>
    </source>
</evidence>
<evidence type="ECO:0000256" key="6">
    <source>
        <dbReference type="SAM" id="SignalP"/>
    </source>
</evidence>
<reference evidence="8" key="1">
    <citation type="journal article" date="2009" name="Science">
        <title>The B73 maize genome: complexity, diversity, and dynamics.</title>
        <authorList>
            <person name="Schnable P.S."/>
            <person name="Ware D."/>
            <person name="Fulton R.S."/>
            <person name="Stein J.C."/>
            <person name="Wei F."/>
            <person name="Pasternak S."/>
            <person name="Liang C."/>
            <person name="Zhang J."/>
            <person name="Fulton L."/>
            <person name="Graves T.A."/>
            <person name="Minx P."/>
            <person name="Reily A.D."/>
            <person name="Courtney L."/>
            <person name="Kruchowski S.S."/>
            <person name="Tomlinson C."/>
            <person name="Strong C."/>
            <person name="Delehaunty K."/>
            <person name="Fronick C."/>
            <person name="Courtney B."/>
            <person name="Rock S.M."/>
            <person name="Belter E."/>
            <person name="Du F."/>
            <person name="Kim K."/>
            <person name="Abbott R.M."/>
            <person name="Cotton M."/>
            <person name="Levy A."/>
            <person name="Marchetto P."/>
            <person name="Ochoa K."/>
            <person name="Jackson S.M."/>
            <person name="Gillam B."/>
            <person name="Chen W."/>
            <person name="Yan L."/>
            <person name="Higginbotham J."/>
            <person name="Cardenas M."/>
            <person name="Waligorski J."/>
            <person name="Applebaum E."/>
            <person name="Phelps L."/>
            <person name="Falcone J."/>
            <person name="Kanchi K."/>
            <person name="Thane T."/>
            <person name="Scimone A."/>
            <person name="Thane N."/>
            <person name="Henke J."/>
            <person name="Wang T."/>
            <person name="Ruppert J."/>
            <person name="Shah N."/>
            <person name="Rotter K."/>
            <person name="Hodges J."/>
            <person name="Ingenthron E."/>
            <person name="Cordes M."/>
            <person name="Kohlberg S."/>
            <person name="Sgro J."/>
            <person name="Delgado B."/>
            <person name="Mead K."/>
            <person name="Chinwalla A."/>
            <person name="Leonard S."/>
            <person name="Crouse K."/>
            <person name="Collura K."/>
            <person name="Kudrna D."/>
            <person name="Currie J."/>
            <person name="He R."/>
            <person name="Angelova A."/>
            <person name="Rajasekar S."/>
            <person name="Mueller T."/>
            <person name="Lomeli R."/>
            <person name="Scara G."/>
            <person name="Ko A."/>
            <person name="Delaney K."/>
            <person name="Wissotski M."/>
            <person name="Lopez G."/>
            <person name="Campos D."/>
            <person name="Braidotti M."/>
            <person name="Ashley E."/>
            <person name="Golser W."/>
            <person name="Kim H."/>
            <person name="Lee S."/>
            <person name="Lin J."/>
            <person name="Dujmic Z."/>
            <person name="Kim W."/>
            <person name="Talag J."/>
            <person name="Zuccolo A."/>
            <person name="Fan C."/>
            <person name="Sebastian A."/>
            <person name="Kramer M."/>
            <person name="Spiegel L."/>
            <person name="Nascimento L."/>
            <person name="Zutavern T."/>
            <person name="Miller B."/>
            <person name="Ambroise C."/>
            <person name="Muller S."/>
            <person name="Spooner W."/>
            <person name="Narechania A."/>
            <person name="Ren L."/>
            <person name="Wei S."/>
            <person name="Kumari S."/>
            <person name="Faga B."/>
            <person name="Levy M.J."/>
            <person name="McMahan L."/>
            <person name="Van Buren P."/>
            <person name="Vaughn M.W."/>
            <person name="Ying K."/>
            <person name="Yeh C.-T."/>
            <person name="Emrich S.J."/>
            <person name="Jia Y."/>
            <person name="Kalyanaraman A."/>
            <person name="Hsia A.-P."/>
            <person name="Barbazuk W.B."/>
            <person name="Baucom R.S."/>
            <person name="Brutnell T.P."/>
            <person name="Carpita N.C."/>
            <person name="Chaparro C."/>
            <person name="Chia J.-M."/>
            <person name="Deragon J.-M."/>
            <person name="Estill J.C."/>
            <person name="Fu Y."/>
            <person name="Jeddeloh J.A."/>
            <person name="Han Y."/>
            <person name="Lee H."/>
            <person name="Li P."/>
            <person name="Lisch D.R."/>
            <person name="Liu S."/>
            <person name="Liu Z."/>
            <person name="Nagel D.H."/>
            <person name="McCann M.C."/>
            <person name="SanMiguel P."/>
            <person name="Myers A.M."/>
            <person name="Nettleton D."/>
            <person name="Nguyen J."/>
            <person name="Penning B.W."/>
            <person name="Ponnala L."/>
            <person name="Schneider K.L."/>
            <person name="Schwartz D.C."/>
            <person name="Sharma A."/>
            <person name="Soderlund C."/>
            <person name="Springer N.M."/>
            <person name="Sun Q."/>
            <person name="Wang H."/>
            <person name="Waterman M."/>
            <person name="Westerman R."/>
            <person name="Wolfgruber T.K."/>
            <person name="Yang L."/>
            <person name="Yu Y."/>
            <person name="Zhang L."/>
            <person name="Zhou S."/>
            <person name="Zhu Q."/>
            <person name="Bennetzen J.L."/>
            <person name="Dawe R.K."/>
            <person name="Jiang J."/>
            <person name="Jiang N."/>
            <person name="Presting G.G."/>
            <person name="Wessler S.R."/>
            <person name="Aluru S."/>
            <person name="Martienssen R.A."/>
            <person name="Clifton S.W."/>
            <person name="McCombie W.R."/>
            <person name="Wing R.A."/>
            <person name="Wilson R.K."/>
        </authorList>
    </citation>
    <scope>NUCLEOTIDE SEQUENCE [LARGE SCALE GENOMIC DNA]</scope>
    <source>
        <strain evidence="8">cv. B73</strain>
    </source>
</reference>
<keyword evidence="5" id="KW-0708">Seed storage protein</keyword>
<comment type="similarity">
    <text evidence="2">Belongs to the zein family.</text>
</comment>
<dbReference type="Proteomes" id="UP000007305">
    <property type="component" value="Chromosome 4"/>
</dbReference>
<sequence>MATKILSLLALLALFASATNAFIIPQCSLAPSSIITQFLPPVTSMGFEHPAVQAYRLQQAIAASVLQQPISQLQQQSLAHLTIQTIATQQQQQFLPALSHLAMVNPAAYLQQQLLASNPLALANVVANQPQQQLQQFLPALSQLAMVNPAAYLQQQQLLSSSPLAVANAPTYLQQQLLQQIVPALTQLVVANPAAYLQQLLPFNQLTMSNSAAYLQQRQQLLNPLAVANPLVAAFLQQQQFAAIQPVLFDEPCLVEAATHRWRCHLLDYI</sequence>
<protein>
    <submittedName>
        <fullName evidence="7">Alpha zein</fullName>
    </submittedName>
</protein>
<feature type="chain" id="PRO_5032267320" evidence="6">
    <location>
        <begin position="22"/>
        <end position="270"/>
    </location>
</feature>
<accession>A0A804NK54</accession>
<evidence type="ECO:0000256" key="5">
    <source>
        <dbReference type="ARBA" id="ARBA00023129"/>
    </source>
</evidence>
<evidence type="ECO:0000256" key="1">
    <source>
        <dbReference type="ARBA" id="ARBA00003755"/>
    </source>
</evidence>
<keyword evidence="8" id="KW-1185">Reference proteome</keyword>
<comment type="function">
    <text evidence="1">Zeins are major seed storage proteins.</text>
</comment>
<organism evidence="7 8">
    <name type="scientific">Zea mays</name>
    <name type="common">Maize</name>
    <dbReference type="NCBI Taxonomy" id="4577"/>
    <lineage>
        <taxon>Eukaryota</taxon>
        <taxon>Viridiplantae</taxon>
        <taxon>Streptophyta</taxon>
        <taxon>Embryophyta</taxon>
        <taxon>Tracheophyta</taxon>
        <taxon>Spermatophyta</taxon>
        <taxon>Magnoliopsida</taxon>
        <taxon>Liliopsida</taxon>
        <taxon>Poales</taxon>
        <taxon>Poaceae</taxon>
        <taxon>PACMAD clade</taxon>
        <taxon>Panicoideae</taxon>
        <taxon>Andropogonodae</taxon>
        <taxon>Andropogoneae</taxon>
        <taxon>Tripsacinae</taxon>
        <taxon>Zea</taxon>
    </lineage>
</organism>
<dbReference type="InterPro" id="IPR002530">
    <property type="entry name" value="Zein"/>
</dbReference>
<evidence type="ECO:0000256" key="4">
    <source>
        <dbReference type="ARBA" id="ARBA00022761"/>
    </source>
</evidence>
<proteinExistence type="inferred from homology"/>
<dbReference type="GO" id="GO:0045735">
    <property type="term" value="F:nutrient reservoir activity"/>
    <property type="evidence" value="ECO:0007669"/>
    <property type="project" value="UniProtKB-KW"/>
</dbReference>
<dbReference type="InParanoid" id="A0A804NK54"/>
<dbReference type="PANTHER" id="PTHR48244:SF3">
    <property type="entry name" value="22 KDA ALPHA-ZEIN 8"/>
    <property type="match status" value="1"/>
</dbReference>
<name>A0A804NK54_MAIZE</name>
<keyword evidence="3 6" id="KW-0732">Signal</keyword>
<dbReference type="AlphaFoldDB" id="A0A804NK54"/>
<dbReference type="Pfam" id="PF01559">
    <property type="entry name" value="Zein"/>
    <property type="match status" value="1"/>
</dbReference>
<evidence type="ECO:0000256" key="3">
    <source>
        <dbReference type="ARBA" id="ARBA00022729"/>
    </source>
</evidence>
<gene>
    <name evidence="7" type="primary">z1C1_4</name>
</gene>
<feature type="signal peptide" evidence="6">
    <location>
        <begin position="1"/>
        <end position="21"/>
    </location>
</feature>
<evidence type="ECO:0000313" key="8">
    <source>
        <dbReference type="Proteomes" id="UP000007305"/>
    </source>
</evidence>
<keyword evidence="4" id="KW-0758">Storage protein</keyword>
<dbReference type="InterPro" id="IPR052508">
    <property type="entry name" value="Maize_Zein_Storage"/>
</dbReference>
<dbReference type="Gramene" id="Zm00001eb166600_T001">
    <property type="protein sequence ID" value="Zm00001eb166600_P001"/>
    <property type="gene ID" value="Zm00001eb166600"/>
</dbReference>
<reference evidence="7" key="3">
    <citation type="submission" date="2021-05" db="UniProtKB">
        <authorList>
            <consortium name="EnsemblPlants"/>
        </authorList>
    </citation>
    <scope>IDENTIFICATION</scope>
    <source>
        <strain evidence="7">cv. B73</strain>
    </source>
</reference>
<evidence type="ECO:0000256" key="2">
    <source>
        <dbReference type="ARBA" id="ARBA00005777"/>
    </source>
</evidence>